<name>A0A179F1C3_METCM</name>
<organism evidence="4 5">
    <name type="scientific">Pochonia chlamydosporia 170</name>
    <dbReference type="NCBI Taxonomy" id="1380566"/>
    <lineage>
        <taxon>Eukaryota</taxon>
        <taxon>Fungi</taxon>
        <taxon>Dikarya</taxon>
        <taxon>Ascomycota</taxon>
        <taxon>Pezizomycotina</taxon>
        <taxon>Sordariomycetes</taxon>
        <taxon>Hypocreomycetidae</taxon>
        <taxon>Hypocreales</taxon>
        <taxon>Clavicipitaceae</taxon>
        <taxon>Pochonia</taxon>
    </lineage>
</organism>
<evidence type="ECO:0000313" key="5">
    <source>
        <dbReference type="Proteomes" id="UP000078397"/>
    </source>
</evidence>
<keyword evidence="2" id="KW-0812">Transmembrane</keyword>
<protein>
    <submittedName>
        <fullName evidence="4">Uncharacterized protein</fullName>
    </submittedName>
</protein>
<keyword evidence="5" id="KW-1185">Reference proteome</keyword>
<feature type="compositionally biased region" description="Polar residues" evidence="1">
    <location>
        <begin position="222"/>
        <end position="233"/>
    </location>
</feature>
<feature type="region of interest" description="Disordered" evidence="1">
    <location>
        <begin position="222"/>
        <end position="246"/>
    </location>
</feature>
<dbReference type="OrthoDB" id="3795566at2759"/>
<dbReference type="KEGG" id="pchm:VFPPC_11047"/>
<comment type="caution">
    <text evidence="4">The sequence shown here is derived from an EMBL/GenBank/DDBJ whole genome shotgun (WGS) entry which is preliminary data.</text>
</comment>
<feature type="compositionally biased region" description="Polar residues" evidence="1">
    <location>
        <begin position="472"/>
        <end position="486"/>
    </location>
</feature>
<feature type="compositionally biased region" description="Low complexity" evidence="1">
    <location>
        <begin position="411"/>
        <end position="426"/>
    </location>
</feature>
<sequence>MVFLKALWPSLLLAGTVHAAKWTITSVFVQTVTEYTYTDRFPDSTTTVTSKYTRNTGVTLKPSVTITATPITATTSTSSYYYYYNGQEVPGDGSDDVVYIKRYYPSGAIATSDLTSSTYRYNQRDYTSTYFFQTIEYTAPTSCPTPFTVTTTSRISVPSQVVDQVSIRTATTSVSSNEYGGSDGYTYTFVSAYLASTSHPSGAAATLNYYYREYLTSCINPNPNPTRTYSPRPTSGGRSGSDGDDSDIDGFLNGTSTCAWSNCSNTPYWGVFIVTILPAVFLLGFLESYFWFTCLMSGKGALRVGTVSWILLCLPTIFLTRRIPARSLEDQERLRAQWMEKSFGQRFSLWAHWGLRYRYPMELLGVHPKYAYGNPAEDEKLVDDWYGENGDNPQVPATYMYQHEARQVSMAPALAQSQSPSQSQAPQLPPRVRLSGRSTRSVPSETHSHLASVPEELVSSSGLGKGKGKEVQQTSNPEVQVSQNETEVGRAPRIEDEVDQQTEQVTTKEAKPEDKGQETKP</sequence>
<dbReference type="RefSeq" id="XP_018136960.1">
    <property type="nucleotide sequence ID" value="XM_018289321.1"/>
</dbReference>
<dbReference type="Proteomes" id="UP000078397">
    <property type="component" value="Unassembled WGS sequence"/>
</dbReference>
<feature type="compositionally biased region" description="Polar residues" evidence="1">
    <location>
        <begin position="436"/>
        <end position="445"/>
    </location>
</feature>
<dbReference type="AlphaFoldDB" id="A0A179F1C3"/>
<keyword evidence="3" id="KW-0732">Signal</keyword>
<feature type="transmembrane region" description="Helical" evidence="2">
    <location>
        <begin position="301"/>
        <end position="319"/>
    </location>
</feature>
<evidence type="ECO:0000313" key="4">
    <source>
        <dbReference type="EMBL" id="OAQ58863.1"/>
    </source>
</evidence>
<feature type="region of interest" description="Disordered" evidence="1">
    <location>
        <begin position="410"/>
        <end position="521"/>
    </location>
</feature>
<dbReference type="EMBL" id="LSBJ02000013">
    <property type="protein sequence ID" value="OAQ58863.1"/>
    <property type="molecule type" value="Genomic_DNA"/>
</dbReference>
<proteinExistence type="predicted"/>
<reference evidence="4 5" key="1">
    <citation type="journal article" date="2016" name="PLoS Pathog.">
        <title>Biosynthesis of antibiotic leucinostatins in bio-control fungus Purpureocillium lilacinum and their inhibition on phytophthora revealed by genome mining.</title>
        <authorList>
            <person name="Wang G."/>
            <person name="Liu Z."/>
            <person name="Lin R."/>
            <person name="Li E."/>
            <person name="Mao Z."/>
            <person name="Ling J."/>
            <person name="Yang Y."/>
            <person name="Yin W.B."/>
            <person name="Xie B."/>
        </authorList>
    </citation>
    <scope>NUCLEOTIDE SEQUENCE [LARGE SCALE GENOMIC DNA]</scope>
    <source>
        <strain evidence="4">170</strain>
    </source>
</reference>
<dbReference type="GeneID" id="28853315"/>
<accession>A0A179F1C3</accession>
<keyword evidence="2" id="KW-0472">Membrane</keyword>
<feature type="chain" id="PRO_5008101114" evidence="3">
    <location>
        <begin position="20"/>
        <end position="521"/>
    </location>
</feature>
<evidence type="ECO:0000256" key="3">
    <source>
        <dbReference type="SAM" id="SignalP"/>
    </source>
</evidence>
<dbReference type="STRING" id="1380566.A0A179F1C3"/>
<feature type="transmembrane region" description="Helical" evidence="2">
    <location>
        <begin position="268"/>
        <end position="292"/>
    </location>
</feature>
<evidence type="ECO:0000256" key="1">
    <source>
        <dbReference type="SAM" id="MobiDB-lite"/>
    </source>
</evidence>
<feature type="compositionally biased region" description="Basic and acidic residues" evidence="1">
    <location>
        <begin position="506"/>
        <end position="521"/>
    </location>
</feature>
<gene>
    <name evidence="4" type="ORF">VFPPC_11047</name>
</gene>
<keyword evidence="2" id="KW-1133">Transmembrane helix</keyword>
<feature type="signal peptide" evidence="3">
    <location>
        <begin position="1"/>
        <end position="19"/>
    </location>
</feature>
<evidence type="ECO:0000256" key="2">
    <source>
        <dbReference type="SAM" id="Phobius"/>
    </source>
</evidence>